<evidence type="ECO:0000313" key="1">
    <source>
        <dbReference type="EMBL" id="CAI2196320.1"/>
    </source>
</evidence>
<protein>
    <submittedName>
        <fullName evidence="1">1444_t:CDS:1</fullName>
    </submittedName>
</protein>
<name>A0A9W4T8P6_9GLOM</name>
<reference evidence="1" key="1">
    <citation type="submission" date="2022-08" db="EMBL/GenBank/DDBJ databases">
        <authorList>
            <person name="Kallberg Y."/>
            <person name="Tangrot J."/>
            <person name="Rosling A."/>
        </authorList>
    </citation>
    <scope>NUCLEOTIDE SEQUENCE</scope>
    <source>
        <strain evidence="1">Wild A</strain>
    </source>
</reference>
<gene>
    <name evidence="1" type="ORF">FWILDA_LOCUS17519</name>
</gene>
<keyword evidence="2" id="KW-1185">Reference proteome</keyword>
<comment type="caution">
    <text evidence="1">The sequence shown here is derived from an EMBL/GenBank/DDBJ whole genome shotgun (WGS) entry which is preliminary data.</text>
</comment>
<dbReference type="AlphaFoldDB" id="A0A9W4T8P6"/>
<accession>A0A9W4T8P6</accession>
<sequence>MLKAKYNKKVYNQDLYKVIYKYNRDNSQLDNDVSWLFVHLEKAKEKDFRW</sequence>
<dbReference type="EMBL" id="CAMKVN010014049">
    <property type="protein sequence ID" value="CAI2196320.1"/>
    <property type="molecule type" value="Genomic_DNA"/>
</dbReference>
<proteinExistence type="predicted"/>
<dbReference type="Proteomes" id="UP001153678">
    <property type="component" value="Unassembled WGS sequence"/>
</dbReference>
<organism evidence="1 2">
    <name type="scientific">Funneliformis geosporum</name>
    <dbReference type="NCBI Taxonomy" id="1117311"/>
    <lineage>
        <taxon>Eukaryota</taxon>
        <taxon>Fungi</taxon>
        <taxon>Fungi incertae sedis</taxon>
        <taxon>Mucoromycota</taxon>
        <taxon>Glomeromycotina</taxon>
        <taxon>Glomeromycetes</taxon>
        <taxon>Glomerales</taxon>
        <taxon>Glomeraceae</taxon>
        <taxon>Funneliformis</taxon>
    </lineage>
</organism>
<dbReference type="OrthoDB" id="2433775at2759"/>
<feature type="non-terminal residue" evidence="1">
    <location>
        <position position="50"/>
    </location>
</feature>
<evidence type="ECO:0000313" key="2">
    <source>
        <dbReference type="Proteomes" id="UP001153678"/>
    </source>
</evidence>